<dbReference type="InterPro" id="IPR038883">
    <property type="entry name" value="AN11006-like"/>
</dbReference>
<protein>
    <recommendedName>
        <fullName evidence="3">F-box domain-containing protein</fullName>
    </recommendedName>
</protein>
<dbReference type="PANTHER" id="PTHR42085">
    <property type="entry name" value="F-BOX DOMAIN-CONTAINING PROTEIN"/>
    <property type="match status" value="1"/>
</dbReference>
<dbReference type="PANTHER" id="PTHR42085:SF4">
    <property type="entry name" value="F-BOX DOMAIN-CONTAINING PROTEIN"/>
    <property type="match status" value="1"/>
</dbReference>
<organism evidence="1 2">
    <name type="scientific">Elasticomyces elasticus</name>
    <dbReference type="NCBI Taxonomy" id="574655"/>
    <lineage>
        <taxon>Eukaryota</taxon>
        <taxon>Fungi</taxon>
        <taxon>Dikarya</taxon>
        <taxon>Ascomycota</taxon>
        <taxon>Pezizomycotina</taxon>
        <taxon>Dothideomycetes</taxon>
        <taxon>Dothideomycetidae</taxon>
        <taxon>Mycosphaerellales</taxon>
        <taxon>Teratosphaeriaceae</taxon>
        <taxon>Elasticomyces</taxon>
    </lineage>
</organism>
<dbReference type="AlphaFoldDB" id="A0AAN7WCM7"/>
<reference evidence="1" key="1">
    <citation type="submission" date="2023-08" db="EMBL/GenBank/DDBJ databases">
        <title>Black Yeasts Isolated from many extreme environments.</title>
        <authorList>
            <person name="Coleine C."/>
            <person name="Stajich J.E."/>
            <person name="Selbmann L."/>
        </authorList>
    </citation>
    <scope>NUCLEOTIDE SEQUENCE</scope>
    <source>
        <strain evidence="1">CCFEE 5810</strain>
    </source>
</reference>
<sequence length="270" mass="29459">MADVPIIRGTPAATASRFSATRLSPPPAQAAATHVDLPTWSGPFRLFDLPSELRIRIYECALAPTGVLCLSSTPSKRCAVTPQITPALLAICRQIRNEADDMIMADNEVTITVNAHDTCWPTIPARRLPSAVLARLQHMCLILDCTDYFNSSYADVDFDAFKSLTGLRTLRIAMVYRKHYDTQTLAPLHIPQLKDFNVVAQILERVPASTRLLFGTEKGTQQHDLIRASNGLRSAYRDRQGTVEEASAADLEAAANGVPDLVRGCKSGAA</sequence>
<evidence type="ECO:0000313" key="1">
    <source>
        <dbReference type="EMBL" id="KAK5707753.1"/>
    </source>
</evidence>
<evidence type="ECO:0000313" key="2">
    <source>
        <dbReference type="Proteomes" id="UP001310594"/>
    </source>
</evidence>
<comment type="caution">
    <text evidence="1">The sequence shown here is derived from an EMBL/GenBank/DDBJ whole genome shotgun (WGS) entry which is preliminary data.</text>
</comment>
<evidence type="ECO:0008006" key="3">
    <source>
        <dbReference type="Google" id="ProtNLM"/>
    </source>
</evidence>
<proteinExistence type="predicted"/>
<accession>A0AAN7WCM7</accession>
<name>A0AAN7WCM7_9PEZI</name>
<dbReference type="Proteomes" id="UP001310594">
    <property type="component" value="Unassembled WGS sequence"/>
</dbReference>
<gene>
    <name evidence="1" type="ORF">LTR97_000291</name>
</gene>
<dbReference type="EMBL" id="JAVRQU010000001">
    <property type="protein sequence ID" value="KAK5707753.1"/>
    <property type="molecule type" value="Genomic_DNA"/>
</dbReference>